<proteinExistence type="inferred from homology"/>
<dbReference type="EMBL" id="JAAKZX010000142">
    <property type="protein sequence ID" value="NGO46731.1"/>
    <property type="molecule type" value="Genomic_DNA"/>
</dbReference>
<comment type="similarity">
    <text evidence="1">Belongs to the bacterial solute-binding protein 1 family.</text>
</comment>
<dbReference type="SUPFAM" id="SSF53850">
    <property type="entry name" value="Periplasmic binding protein-like II"/>
    <property type="match status" value="1"/>
</dbReference>
<evidence type="ECO:0000256" key="3">
    <source>
        <dbReference type="ARBA" id="ARBA00022729"/>
    </source>
</evidence>
<dbReference type="InterPro" id="IPR006059">
    <property type="entry name" value="SBP"/>
</dbReference>
<gene>
    <name evidence="6" type="ORF">G6048_32960</name>
</gene>
<comment type="caution">
    <text evidence="6">The sequence shown here is derived from an EMBL/GenBank/DDBJ whole genome shotgun (WGS) entry which is preliminary data.</text>
</comment>
<sequence length="418" mass="43680">MNSPMNRSTGRRLAAAAMTVVALTASTAACSSGGGNTSAKSADGGTYTIWDPYPQFDKSSAWAKLLDSCGTEAGVKIKRTAYDTSDLTNKALLAAQQDNSADVLIVDNPVVSTLAEGGVLTTTDDNKLDTSDVEPNLLAAGQTGGKTYGTPIGANTLALYYNKEVLKAAGVDIASVKDWASLTAALTKVDKAGKKGITFSAIGTEEGSFQFLPWFWGSGAKLTELDSSEGVSALKLWSDWLKKGYAPNSVINNTQTTSWQEFASGDYAFAENGTWQLAGAEKAGFEYGVIPVPAAKGGNAAAPTGGEFVTIPVQGETGRYATSQKLVSCLTSSQNLLDTDTTLSYVAPTGEVQDKQVTADPKLEPWVDAVKAAKGRTSDDLGTKYPKISEQMWKAVQSALSGSQSPKDALTAAQDAVK</sequence>
<evidence type="ECO:0000256" key="2">
    <source>
        <dbReference type="ARBA" id="ARBA00022448"/>
    </source>
</evidence>
<feature type="region of interest" description="Disordered" evidence="4">
    <location>
        <begin position="399"/>
        <end position="418"/>
    </location>
</feature>
<evidence type="ECO:0000313" key="6">
    <source>
        <dbReference type="EMBL" id="NGO46731.1"/>
    </source>
</evidence>
<dbReference type="PANTHER" id="PTHR30061">
    <property type="entry name" value="MALTOSE-BINDING PERIPLASMIC PROTEIN"/>
    <property type="match status" value="1"/>
</dbReference>
<reference evidence="6 7" key="1">
    <citation type="submission" date="2020-02" db="EMBL/GenBank/DDBJ databases">
        <title>Whole-genome analyses of novel actinobacteria.</title>
        <authorList>
            <person name="Sahin N."/>
            <person name="Tokatli A."/>
        </authorList>
    </citation>
    <scope>NUCLEOTIDE SEQUENCE [LARGE SCALE GENOMIC DNA]</scope>
    <source>
        <strain evidence="6 7">YC419</strain>
    </source>
</reference>
<dbReference type="Gene3D" id="3.40.190.10">
    <property type="entry name" value="Periplasmic binding protein-like II"/>
    <property type="match status" value="2"/>
</dbReference>
<evidence type="ECO:0000256" key="5">
    <source>
        <dbReference type="SAM" id="SignalP"/>
    </source>
</evidence>
<keyword evidence="3 5" id="KW-0732">Signal</keyword>
<name>A0ABX0DXV2_9ACTN</name>
<feature type="chain" id="PRO_5045696178" evidence="5">
    <location>
        <begin position="29"/>
        <end position="418"/>
    </location>
</feature>
<dbReference type="PANTHER" id="PTHR30061:SF50">
    <property type="entry name" value="MALTOSE_MALTODEXTRIN-BINDING PERIPLASMIC PROTEIN"/>
    <property type="match status" value="1"/>
</dbReference>
<evidence type="ECO:0000256" key="4">
    <source>
        <dbReference type="SAM" id="MobiDB-lite"/>
    </source>
</evidence>
<accession>A0ABX0DXV2</accession>
<keyword evidence="2" id="KW-0813">Transport</keyword>
<evidence type="ECO:0000256" key="1">
    <source>
        <dbReference type="ARBA" id="ARBA00008520"/>
    </source>
</evidence>
<dbReference type="Proteomes" id="UP001518140">
    <property type="component" value="Unassembled WGS sequence"/>
</dbReference>
<dbReference type="Pfam" id="PF13416">
    <property type="entry name" value="SBP_bac_8"/>
    <property type="match status" value="1"/>
</dbReference>
<dbReference type="PROSITE" id="PS51257">
    <property type="entry name" value="PROKAR_LIPOPROTEIN"/>
    <property type="match status" value="1"/>
</dbReference>
<keyword evidence="7" id="KW-1185">Reference proteome</keyword>
<evidence type="ECO:0000313" key="7">
    <source>
        <dbReference type="Proteomes" id="UP001518140"/>
    </source>
</evidence>
<feature type="signal peptide" evidence="5">
    <location>
        <begin position="1"/>
        <end position="28"/>
    </location>
</feature>
<organism evidence="6 7">
    <name type="scientific">Streptomyces ureilyticus</name>
    <dbReference type="NCBI Taxonomy" id="1775131"/>
    <lineage>
        <taxon>Bacteria</taxon>
        <taxon>Bacillati</taxon>
        <taxon>Actinomycetota</taxon>
        <taxon>Actinomycetes</taxon>
        <taxon>Kitasatosporales</taxon>
        <taxon>Streptomycetaceae</taxon>
        <taxon>Streptomyces</taxon>
    </lineage>
</organism>
<protein>
    <submittedName>
        <fullName evidence="6">Extracellular solute-binding protein</fullName>
    </submittedName>
</protein>